<dbReference type="OrthoDB" id="3936150at2759"/>
<dbReference type="AlphaFoldDB" id="A0A6A6RGT0"/>
<evidence type="ECO:0000259" key="8">
    <source>
        <dbReference type="PROSITE" id="PS50850"/>
    </source>
</evidence>
<evidence type="ECO:0000256" key="6">
    <source>
        <dbReference type="SAM" id="MobiDB-lite"/>
    </source>
</evidence>
<gene>
    <name evidence="9" type="ORF">P280DRAFT_474762</name>
</gene>
<protein>
    <submittedName>
        <fullName evidence="9">MFS general substrate transporter</fullName>
    </submittedName>
</protein>
<feature type="transmembrane region" description="Helical" evidence="7">
    <location>
        <begin position="288"/>
        <end position="305"/>
    </location>
</feature>
<feature type="transmembrane region" description="Helical" evidence="7">
    <location>
        <begin position="523"/>
        <end position="541"/>
    </location>
</feature>
<feature type="transmembrane region" description="Helical" evidence="7">
    <location>
        <begin position="197"/>
        <end position="223"/>
    </location>
</feature>
<dbReference type="EMBL" id="MU006846">
    <property type="protein sequence ID" value="KAF2634257.1"/>
    <property type="molecule type" value="Genomic_DNA"/>
</dbReference>
<dbReference type="GO" id="GO:0015203">
    <property type="term" value="F:polyamine transmembrane transporter activity"/>
    <property type="evidence" value="ECO:0007669"/>
    <property type="project" value="TreeGrafter"/>
</dbReference>
<feature type="transmembrane region" description="Helical" evidence="7">
    <location>
        <begin position="547"/>
        <end position="568"/>
    </location>
</feature>
<evidence type="ECO:0000256" key="7">
    <source>
        <dbReference type="SAM" id="Phobius"/>
    </source>
</evidence>
<evidence type="ECO:0000256" key="5">
    <source>
        <dbReference type="ARBA" id="ARBA00023136"/>
    </source>
</evidence>
<feature type="compositionally biased region" description="Basic and acidic residues" evidence="6">
    <location>
        <begin position="37"/>
        <end position="48"/>
    </location>
</feature>
<keyword evidence="5 7" id="KW-0472">Membrane</keyword>
<dbReference type="SUPFAM" id="SSF103473">
    <property type="entry name" value="MFS general substrate transporter"/>
    <property type="match status" value="1"/>
</dbReference>
<evidence type="ECO:0000313" key="9">
    <source>
        <dbReference type="EMBL" id="KAF2634257.1"/>
    </source>
</evidence>
<dbReference type="FunFam" id="1.20.1250.20:FF:000172">
    <property type="entry name" value="MFS multidrug resistance transporter"/>
    <property type="match status" value="1"/>
</dbReference>
<evidence type="ECO:0000256" key="1">
    <source>
        <dbReference type="ARBA" id="ARBA00004141"/>
    </source>
</evidence>
<name>A0A6A6RGT0_9PLEO</name>
<keyword evidence="10" id="KW-1185">Reference proteome</keyword>
<dbReference type="GO" id="GO:0005886">
    <property type="term" value="C:plasma membrane"/>
    <property type="evidence" value="ECO:0007669"/>
    <property type="project" value="TreeGrafter"/>
</dbReference>
<feature type="transmembrane region" description="Helical" evidence="7">
    <location>
        <begin position="160"/>
        <end position="185"/>
    </location>
</feature>
<accession>A0A6A6RGT0</accession>
<evidence type="ECO:0000256" key="2">
    <source>
        <dbReference type="ARBA" id="ARBA00022448"/>
    </source>
</evidence>
<evidence type="ECO:0000256" key="4">
    <source>
        <dbReference type="ARBA" id="ARBA00022989"/>
    </source>
</evidence>
<feature type="region of interest" description="Disordered" evidence="6">
    <location>
        <begin position="1"/>
        <end position="93"/>
    </location>
</feature>
<dbReference type="InterPro" id="IPR011701">
    <property type="entry name" value="MFS"/>
</dbReference>
<keyword evidence="2" id="KW-0813">Transport</keyword>
<sequence length="583" mass="63531">MSGPEKTPAGAEASRDPDRSLSVASGESVEPEPAVMTKEKEADLRLSEDVSISPVTTISENHDIEKTPTAQPSRHGKEREGKPATLARTTSVTPDAVIVERGNRRGLLSRFALIPEVTDSHHYARRTKWYITTIVAFCAMAAPMGSAINMPVLQDIAKDFGASSTVANMSVATYMLSMSIFPLWWSSFSETAGRRTIYIASFALFTIFAVLSAVATNITMLIVMRTFSGGAAASVQAVGAGSVADMWEPRERGKAMSLFYMGPLCGPLIGPIIGGILGKELGWRSTQWFLVIYGGLTLIGIIFSVPETLPHSALPAPTPTTPARQDLTRVPTRQSVQQTSKTLAQTAKRIFIDPLLVLTWLRYPPVALTVYYASITFGSLYILNISIQATFHSAPYHFSTLIVGLLYIPGSLGYVSASLVGGRWIDAIMMREARKAGRYDASGKLIIRPEDRMKENAWLAAVMYPGALIWYGWTAQHGVFWLVPMIANFFFGVGSMLIFAVASTMLTEFMPKRASAGIAINNFVRNLFSFTGAVVAEPIIGAIGNGWIMTILGLWCLVSGMLVIWCMSRFGPKWRVRMVEALG</sequence>
<feature type="transmembrane region" description="Helical" evidence="7">
    <location>
        <begin position="258"/>
        <end position="276"/>
    </location>
</feature>
<keyword evidence="3 7" id="KW-0812">Transmembrane</keyword>
<dbReference type="InterPro" id="IPR036259">
    <property type="entry name" value="MFS_trans_sf"/>
</dbReference>
<evidence type="ECO:0000313" key="10">
    <source>
        <dbReference type="Proteomes" id="UP000799753"/>
    </source>
</evidence>
<feature type="transmembrane region" description="Helical" evidence="7">
    <location>
        <begin position="456"/>
        <end position="473"/>
    </location>
</feature>
<feature type="transmembrane region" description="Helical" evidence="7">
    <location>
        <begin position="229"/>
        <end position="246"/>
    </location>
</feature>
<proteinExistence type="predicted"/>
<keyword evidence="4 7" id="KW-1133">Transmembrane helix</keyword>
<dbReference type="InterPro" id="IPR020846">
    <property type="entry name" value="MFS_dom"/>
</dbReference>
<feature type="domain" description="Major facilitator superfamily (MFS) profile" evidence="8">
    <location>
        <begin position="131"/>
        <end position="571"/>
    </location>
</feature>
<evidence type="ECO:0000256" key="3">
    <source>
        <dbReference type="ARBA" id="ARBA00022692"/>
    </source>
</evidence>
<dbReference type="Proteomes" id="UP000799753">
    <property type="component" value="Unassembled WGS sequence"/>
</dbReference>
<feature type="transmembrane region" description="Helical" evidence="7">
    <location>
        <begin position="479"/>
        <end position="502"/>
    </location>
</feature>
<feature type="transmembrane region" description="Helical" evidence="7">
    <location>
        <begin position="370"/>
        <end position="389"/>
    </location>
</feature>
<comment type="subcellular location">
    <subcellularLocation>
        <location evidence="1">Membrane</location>
        <topology evidence="1">Multi-pass membrane protein</topology>
    </subcellularLocation>
</comment>
<organism evidence="9 10">
    <name type="scientific">Massarina eburnea CBS 473.64</name>
    <dbReference type="NCBI Taxonomy" id="1395130"/>
    <lineage>
        <taxon>Eukaryota</taxon>
        <taxon>Fungi</taxon>
        <taxon>Dikarya</taxon>
        <taxon>Ascomycota</taxon>
        <taxon>Pezizomycotina</taxon>
        <taxon>Dothideomycetes</taxon>
        <taxon>Pleosporomycetidae</taxon>
        <taxon>Pleosporales</taxon>
        <taxon>Massarineae</taxon>
        <taxon>Massarinaceae</taxon>
        <taxon>Massarina</taxon>
    </lineage>
</organism>
<reference evidence="9" key="1">
    <citation type="journal article" date="2020" name="Stud. Mycol.">
        <title>101 Dothideomycetes genomes: a test case for predicting lifestyles and emergence of pathogens.</title>
        <authorList>
            <person name="Haridas S."/>
            <person name="Albert R."/>
            <person name="Binder M."/>
            <person name="Bloem J."/>
            <person name="Labutti K."/>
            <person name="Salamov A."/>
            <person name="Andreopoulos B."/>
            <person name="Baker S."/>
            <person name="Barry K."/>
            <person name="Bills G."/>
            <person name="Bluhm B."/>
            <person name="Cannon C."/>
            <person name="Castanera R."/>
            <person name="Culley D."/>
            <person name="Daum C."/>
            <person name="Ezra D."/>
            <person name="Gonzalez J."/>
            <person name="Henrissat B."/>
            <person name="Kuo A."/>
            <person name="Liang C."/>
            <person name="Lipzen A."/>
            <person name="Lutzoni F."/>
            <person name="Magnuson J."/>
            <person name="Mondo S."/>
            <person name="Nolan M."/>
            <person name="Ohm R."/>
            <person name="Pangilinan J."/>
            <person name="Park H.-J."/>
            <person name="Ramirez L."/>
            <person name="Alfaro M."/>
            <person name="Sun H."/>
            <person name="Tritt A."/>
            <person name="Yoshinaga Y."/>
            <person name="Zwiers L.-H."/>
            <person name="Turgeon B."/>
            <person name="Goodwin S."/>
            <person name="Spatafora J."/>
            <person name="Crous P."/>
            <person name="Grigoriev I."/>
        </authorList>
    </citation>
    <scope>NUCLEOTIDE SEQUENCE</scope>
    <source>
        <strain evidence="9">CBS 473.64</strain>
    </source>
</reference>
<dbReference type="CDD" id="cd17323">
    <property type="entry name" value="MFS_Tpo1_MDR_like"/>
    <property type="match status" value="1"/>
</dbReference>
<dbReference type="PROSITE" id="PS50850">
    <property type="entry name" value="MFS"/>
    <property type="match status" value="1"/>
</dbReference>
<feature type="transmembrane region" description="Helical" evidence="7">
    <location>
        <begin position="401"/>
        <end position="425"/>
    </location>
</feature>
<dbReference type="PANTHER" id="PTHR23502">
    <property type="entry name" value="MAJOR FACILITATOR SUPERFAMILY"/>
    <property type="match status" value="1"/>
</dbReference>
<dbReference type="Gene3D" id="1.20.1250.20">
    <property type="entry name" value="MFS general substrate transporter like domains"/>
    <property type="match status" value="1"/>
</dbReference>
<dbReference type="Pfam" id="PF07690">
    <property type="entry name" value="MFS_1"/>
    <property type="match status" value="1"/>
</dbReference>
<dbReference type="GO" id="GO:0010509">
    <property type="term" value="P:intracellular polyamine homeostasis"/>
    <property type="evidence" value="ECO:0007669"/>
    <property type="project" value="TreeGrafter"/>
</dbReference>
<dbReference type="PANTHER" id="PTHR23502:SF5">
    <property type="entry name" value="QUINIDINE RESISTANCE PROTEIN 3"/>
    <property type="match status" value="1"/>
</dbReference>
<feature type="transmembrane region" description="Helical" evidence="7">
    <location>
        <begin position="129"/>
        <end position="148"/>
    </location>
</feature>